<dbReference type="Proteomes" id="UP001447857">
    <property type="component" value="Chromosome"/>
</dbReference>
<dbReference type="NCBIfam" id="TIGR03891">
    <property type="entry name" value="thiopep_ocin"/>
    <property type="match status" value="1"/>
</dbReference>
<dbReference type="InterPro" id="IPR023809">
    <property type="entry name" value="Thiopep_bacteriocin_synth_dom"/>
</dbReference>
<evidence type="ECO:0000313" key="2">
    <source>
        <dbReference type="EMBL" id="WXK49080.1"/>
    </source>
</evidence>
<gene>
    <name evidence="2" type="ORF">V6624_18845</name>
</gene>
<reference evidence="2 3" key="1">
    <citation type="submission" date="2024-02" db="EMBL/GenBank/DDBJ databases">
        <title>complete genome of Flavobacterium ginsenosidimutans Str. YTB16.</title>
        <authorList>
            <person name="Wang Q."/>
        </authorList>
    </citation>
    <scope>NUCLEOTIDE SEQUENCE [LARGE SCALE GENOMIC DNA]</scope>
    <source>
        <strain evidence="2 3">YTB16</strain>
    </source>
</reference>
<dbReference type="RefSeq" id="WP_338839776.1">
    <property type="nucleotide sequence ID" value="NZ_CP147988.1"/>
</dbReference>
<proteinExistence type="predicted"/>
<keyword evidence="3" id="KW-1185">Reference proteome</keyword>
<organism evidence="2 3">
    <name type="scientific">Flavobacterium ginsenosidimutans</name>
    <dbReference type="NCBI Taxonomy" id="687844"/>
    <lineage>
        <taxon>Bacteria</taxon>
        <taxon>Pseudomonadati</taxon>
        <taxon>Bacteroidota</taxon>
        <taxon>Flavobacteriia</taxon>
        <taxon>Flavobacteriales</taxon>
        <taxon>Flavobacteriaceae</taxon>
        <taxon>Flavobacterium</taxon>
    </lineage>
</organism>
<feature type="domain" description="Thiopeptide-type bacteriocin biosynthesis" evidence="1">
    <location>
        <begin position="13"/>
        <end position="275"/>
    </location>
</feature>
<dbReference type="EMBL" id="CP147988">
    <property type="protein sequence ID" value="WXK49080.1"/>
    <property type="molecule type" value="Genomic_DNA"/>
</dbReference>
<name>A0ABZ2Q3T6_9FLAO</name>
<protein>
    <submittedName>
        <fullName evidence="2">Thiopeptide-type bacteriocin biosynthesis protein</fullName>
    </submittedName>
</protein>
<evidence type="ECO:0000259" key="1">
    <source>
        <dbReference type="Pfam" id="PF14028"/>
    </source>
</evidence>
<sequence>MEIQRKFILGDQWIYYKIYLGEFTSDLILVDLIKSLVEHLLEAGIIDKFFFIRYNEGGHHLRVRFHLAGKEKIIHLITLFNEAFKESMEKNFVSKIQADTYDRELERYFDECIIFSENIFYHDSIAILDFLALMRKKNLDENYRWLYGIYMIDFLIKDFGFNMNERLKIIESLNESFSREFSLDKRLKDQLDAKFRAEREKIKRMLNGENGDFQSRLKLKSRHISSDIADLKLRLGRDEQIKILASYIHMSCNRLFRGSQRKHEFVLYHFLWKHYRSEVGRANHHSKSLKSNESLL</sequence>
<dbReference type="Pfam" id="PF14028">
    <property type="entry name" value="Lant_dehydr_C"/>
    <property type="match status" value="1"/>
</dbReference>
<evidence type="ECO:0000313" key="3">
    <source>
        <dbReference type="Proteomes" id="UP001447857"/>
    </source>
</evidence>
<accession>A0ABZ2Q3T6</accession>